<keyword evidence="6" id="KW-1185">Reference proteome</keyword>
<accession>A0ABN8Q346</accession>
<reference evidence="5 6" key="1">
    <citation type="submission" date="2022-05" db="EMBL/GenBank/DDBJ databases">
        <authorList>
            <consortium name="Genoscope - CEA"/>
            <person name="William W."/>
        </authorList>
    </citation>
    <scope>NUCLEOTIDE SEQUENCE [LARGE SCALE GENOMIC DNA]</scope>
</reference>
<name>A0ABN8Q346_9CNID</name>
<sequence>MLQRQLDVDILIYGHTHKFVAYEHEGRFYINPGAYNPLQSDIVPSFVLMDIQAGTIVTYVYQLIKDDVKVERIEYKKPV</sequence>
<proteinExistence type="inferred from homology"/>
<comment type="similarity">
    <text evidence="1">Belongs to the VPS29 family.</text>
</comment>
<dbReference type="Gene3D" id="3.60.21.10">
    <property type="match status" value="1"/>
</dbReference>
<evidence type="ECO:0000256" key="3">
    <source>
        <dbReference type="ARBA" id="ARBA00031913"/>
    </source>
</evidence>
<dbReference type="Pfam" id="PF12850">
    <property type="entry name" value="Metallophos_2"/>
    <property type="match status" value="1"/>
</dbReference>
<evidence type="ECO:0000313" key="5">
    <source>
        <dbReference type="EMBL" id="CAH3153626.1"/>
    </source>
</evidence>
<dbReference type="InterPro" id="IPR000979">
    <property type="entry name" value="Phosphodiesterase_MJ0936/Vps29"/>
</dbReference>
<dbReference type="Proteomes" id="UP001159427">
    <property type="component" value="Unassembled WGS sequence"/>
</dbReference>
<dbReference type="PANTHER" id="PTHR11124">
    <property type="entry name" value="VACUOLAR SORTING PROTEIN VPS29"/>
    <property type="match status" value="1"/>
</dbReference>
<dbReference type="InterPro" id="IPR024654">
    <property type="entry name" value="Calcineurin-like_PHP_lpxH"/>
</dbReference>
<dbReference type="InterPro" id="IPR029052">
    <property type="entry name" value="Metallo-depent_PP-like"/>
</dbReference>
<dbReference type="EMBL" id="CALNXI010001060">
    <property type="protein sequence ID" value="CAH3153626.1"/>
    <property type="molecule type" value="Genomic_DNA"/>
</dbReference>
<organism evidence="5 6">
    <name type="scientific">Porites evermanni</name>
    <dbReference type="NCBI Taxonomy" id="104178"/>
    <lineage>
        <taxon>Eukaryota</taxon>
        <taxon>Metazoa</taxon>
        <taxon>Cnidaria</taxon>
        <taxon>Anthozoa</taxon>
        <taxon>Hexacorallia</taxon>
        <taxon>Scleractinia</taxon>
        <taxon>Fungiina</taxon>
        <taxon>Poritidae</taxon>
        <taxon>Porites</taxon>
    </lineage>
</organism>
<feature type="domain" description="Calcineurin-like phosphoesterase" evidence="4">
    <location>
        <begin position="6"/>
        <end position="53"/>
    </location>
</feature>
<evidence type="ECO:0000256" key="1">
    <source>
        <dbReference type="ARBA" id="ARBA00005945"/>
    </source>
</evidence>
<evidence type="ECO:0000256" key="2">
    <source>
        <dbReference type="ARBA" id="ARBA00017767"/>
    </source>
</evidence>
<evidence type="ECO:0000259" key="4">
    <source>
        <dbReference type="Pfam" id="PF12850"/>
    </source>
</evidence>
<evidence type="ECO:0000313" key="6">
    <source>
        <dbReference type="Proteomes" id="UP001159427"/>
    </source>
</evidence>
<protein>
    <recommendedName>
        <fullName evidence="2">Vacuolar protein sorting-associated protein 29</fullName>
    </recommendedName>
    <alternativeName>
        <fullName evidence="3">Vesicle protein sorting 29</fullName>
    </alternativeName>
</protein>
<comment type="caution">
    <text evidence="5">The sequence shown here is derived from an EMBL/GenBank/DDBJ whole genome shotgun (WGS) entry which is preliminary data.</text>
</comment>
<dbReference type="SUPFAM" id="SSF56300">
    <property type="entry name" value="Metallo-dependent phosphatases"/>
    <property type="match status" value="1"/>
</dbReference>
<gene>
    <name evidence="5" type="ORF">PEVE_00001174</name>
</gene>